<feature type="compositionally biased region" description="Basic and acidic residues" evidence="1">
    <location>
        <begin position="1397"/>
        <end position="1420"/>
    </location>
</feature>
<feature type="compositionally biased region" description="Low complexity" evidence="1">
    <location>
        <begin position="1103"/>
        <end position="1123"/>
    </location>
</feature>
<feature type="compositionally biased region" description="Basic and acidic residues" evidence="1">
    <location>
        <begin position="1465"/>
        <end position="1495"/>
    </location>
</feature>
<feature type="region of interest" description="Disordered" evidence="1">
    <location>
        <begin position="1327"/>
        <end position="1915"/>
    </location>
</feature>
<feature type="compositionally biased region" description="Basic and acidic residues" evidence="1">
    <location>
        <begin position="1442"/>
        <end position="1458"/>
    </location>
</feature>
<keyword evidence="2" id="KW-0472">Membrane</keyword>
<dbReference type="InterPro" id="IPR015661">
    <property type="entry name" value="Bub1/Mad3"/>
</dbReference>
<keyword evidence="2" id="KW-1133">Transmembrane helix</keyword>
<organism evidence="3 4">
    <name type="scientific">Stieleria marina</name>
    <dbReference type="NCBI Taxonomy" id="1930275"/>
    <lineage>
        <taxon>Bacteria</taxon>
        <taxon>Pseudomonadati</taxon>
        <taxon>Planctomycetota</taxon>
        <taxon>Planctomycetia</taxon>
        <taxon>Pirellulales</taxon>
        <taxon>Pirellulaceae</taxon>
        <taxon>Stieleria</taxon>
    </lineage>
</organism>
<feature type="compositionally biased region" description="Polar residues" evidence="1">
    <location>
        <begin position="1560"/>
        <end position="1575"/>
    </location>
</feature>
<reference evidence="3 4" key="1">
    <citation type="submission" date="2019-02" db="EMBL/GenBank/DDBJ databases">
        <title>Deep-cultivation of Planctomycetes and their phenomic and genomic characterization uncovers novel biology.</title>
        <authorList>
            <person name="Wiegand S."/>
            <person name="Jogler M."/>
            <person name="Boedeker C."/>
            <person name="Pinto D."/>
            <person name="Vollmers J."/>
            <person name="Rivas-Marin E."/>
            <person name="Kohn T."/>
            <person name="Peeters S.H."/>
            <person name="Heuer A."/>
            <person name="Rast P."/>
            <person name="Oberbeckmann S."/>
            <person name="Bunk B."/>
            <person name="Jeske O."/>
            <person name="Meyerdierks A."/>
            <person name="Storesund J.E."/>
            <person name="Kallscheuer N."/>
            <person name="Luecker S."/>
            <person name="Lage O.M."/>
            <person name="Pohl T."/>
            <person name="Merkel B.J."/>
            <person name="Hornburger P."/>
            <person name="Mueller R.-W."/>
            <person name="Bruemmer F."/>
            <person name="Labrenz M."/>
            <person name="Spormann A.M."/>
            <person name="Op den Camp H."/>
            <person name="Overmann J."/>
            <person name="Amann R."/>
            <person name="Jetten M.S.M."/>
            <person name="Mascher T."/>
            <person name="Medema M.H."/>
            <person name="Devos D.P."/>
            <person name="Kaster A.-K."/>
            <person name="Ovreas L."/>
            <person name="Rohde M."/>
            <person name="Galperin M.Y."/>
            <person name="Jogler C."/>
        </authorList>
    </citation>
    <scope>NUCLEOTIDE SEQUENCE [LARGE SCALE GENOMIC DNA]</scope>
    <source>
        <strain evidence="3 4">K23_9</strain>
    </source>
</reference>
<dbReference type="PANTHER" id="PTHR14030">
    <property type="entry name" value="MITOTIC CHECKPOINT SERINE/THREONINE-PROTEIN KINASE BUB1"/>
    <property type="match status" value="1"/>
</dbReference>
<feature type="compositionally biased region" description="Polar residues" evidence="1">
    <location>
        <begin position="1382"/>
        <end position="1391"/>
    </location>
</feature>
<feature type="compositionally biased region" description="Basic and acidic residues" evidence="1">
    <location>
        <begin position="1347"/>
        <end position="1368"/>
    </location>
</feature>
<feature type="compositionally biased region" description="Basic and acidic residues" evidence="1">
    <location>
        <begin position="1161"/>
        <end position="1188"/>
    </location>
</feature>
<dbReference type="OrthoDB" id="219309at2"/>
<gene>
    <name evidence="3" type="ORF">K239x_24430</name>
</gene>
<feature type="region of interest" description="Disordered" evidence="1">
    <location>
        <begin position="246"/>
        <end position="284"/>
    </location>
</feature>
<feature type="compositionally biased region" description="Basic and acidic residues" evidence="1">
    <location>
        <begin position="1292"/>
        <end position="1314"/>
    </location>
</feature>
<proteinExistence type="predicted"/>
<feature type="region of interest" description="Disordered" evidence="1">
    <location>
        <begin position="1085"/>
        <end position="1123"/>
    </location>
</feature>
<dbReference type="PANTHER" id="PTHR14030:SF4">
    <property type="entry name" value="BUB1 KINASE, ISOFORM A-RELATED"/>
    <property type="match status" value="1"/>
</dbReference>
<name>A0A517NTN2_9BACT</name>
<dbReference type="GO" id="GO:0032991">
    <property type="term" value="C:protein-containing complex"/>
    <property type="evidence" value="ECO:0007669"/>
    <property type="project" value="UniProtKB-ARBA"/>
</dbReference>
<feature type="compositionally biased region" description="Polar residues" evidence="1">
    <location>
        <begin position="1804"/>
        <end position="1853"/>
    </location>
</feature>
<feature type="compositionally biased region" description="Polar residues" evidence="1">
    <location>
        <begin position="1189"/>
        <end position="1198"/>
    </location>
</feature>
<keyword evidence="2" id="KW-0812">Transmembrane</keyword>
<feature type="compositionally biased region" description="Low complexity" evidence="1">
    <location>
        <begin position="1151"/>
        <end position="1160"/>
    </location>
</feature>
<protein>
    <submittedName>
        <fullName evidence="3">Uncharacterized protein</fullName>
    </submittedName>
</protein>
<dbReference type="Proteomes" id="UP000319817">
    <property type="component" value="Chromosome"/>
</dbReference>
<sequence>MSTYPSDQVTSVGLDPVTARTLQKFGQRRKVLLVLRAIAGGIVVFVAAMLLIALCDYFWILPDSVRVLLSVVGYSATIAAMWFFGFGGLRDTEATSLAVHMQSTTPRLRDDLLSAVELADPNEANGSADFRERLQKRVARRVALLNVADLLPMALIRKWLSAGLTIAAVCLVLLLIPQMQFGRRFARAMLPGAPIERASKTKIAIIQPSPASGYVAEGDAVGIVIEITGEITDEVLLVWQSDDGMSGESMMSPRAKPATANSAASIANRNTSEETNPNSSQTTIETSDHFAANLSVGKSPIEYQIFAGDAISLWHRLTPLPRPRVGLFQKRYQFPSYAKLAERTEEDEHGDLKALTGTTAELTIQFDEPVRDAKIRFANEGGEIELFQADESKNMFTASIPIKTAGQYQVDAVSIKSGLNNPFSPTYTIVPVIDTPPVAKWADTVTDMMIVSPLAVLDLAGSVQDDLPVDKIIQEITINSITSETFEIPVPSPSRDAQPSWQWDLLKRTGGNKETPKLSSGDIVRTRLVAIDRRGLRGESRIVDLLIADEGFDDDRHRKLDEWSELTTEVLAWTKSAAAVGDTIKELGRTPDAAEINSLRQLYAELNERTSSVLQSLANSIEITDQVTDTNSLELMGRAIIAMDGELKYSVEELAHALSIESDLWKTAQAKIAKSVSNHGTRLSHQAMRINTLARAIVSHELSLAVTRDASALQSSLQPMTNEASGLPADRFDRYLKVTLARMKAIDELIRKHDAVLMDSSRAHFAGESWRRWAERWSLLINRIKDDESEKNQRDLIRRFEGELKKKSATGMADGRLMQLFNESYRDIRREMRSYADLIRQIQRSGREAVRQQERSEKEDDADKAALANWEAQAAESNYIHRIGQAAQRLTAESELHRRRPRVDLKHAADLTLLRRAIEHVNENGFADYKDESPTEVHENLSGAIRVLESVHEAELAQSELKQLLVSEQSLSNSADDRLSSGIWIHRYSLAAEWSIKQWQESKLDWPTLIDPMDRTRYDKDFSAARDRLTRRRWDQKEPVSAEVSLNKLTQRVDAGLQNLQPHVIAARATIQRYVLSLPEQARQAAEKATEAEQRTDQRQDSQSETAEQLAAQQEEAETAAEQTVQALIDKANTSDMLDDEQREIARDADAAASAINDASEQAKEAMQDAKDAANEQQRDAALEKAEESLSQLASTLEKTAEHFDKLERGENADQSREELRKTEEELQIARDLEQRYEEAKAMADAANSDPEELLKKLEAELKKNEPMQQELSEISENAAQSAQKTLEQAESDERQLNQALERSDAAVQEAKRRAAKKLEELSRRLESTSNHLLGMAQEASGWANEPKTRDKFTEAREALKKAVDESRQMGGESALAEQMKKTVQNAKQSVSQAAEAIKKAKQESAEASQRDVHQNEPARKSAQSKMESKARNTRNRIVQDMNRERAQWSREEQEANRRVQQAQRQERDARDQRQRAEDRLKKADPKKTDQKQRDQLQSQIDQQKQREANADKAEQAADQTRDYAKDQRKEIEQAIREAQKEKLERLTRPNPAGQLAEETAQQATKTLDDLQQQLDAIAKQLGGRPELSTPTDKAQSLSEQQDRINSDVKNAADQVARAARHEERLGQKANAEGLEQAAESIQENGLKAGQDAKQSLDQAAKEAKETPQAGQQVADAEQKIGQDAERLAQMLQSTSDSESPDSDNPGDKAAESSSDKNQASSPKQSSQGQPSSASADKAKKMAQTLDELDRAIAEANDPAQQKKQPSEQQQGDEPQGQQPQGQEQGQPKPGQDPGSQKPGEQKPGSQPGKQTAGQASPTLSQMLDSQSQQAAKDRQQTLQPGKNSEASKQQGEVESGEKEGDQLTQNSGPGDPPGGGEGILGQVDMSELGDWGSLRQRKTDDASESRESRVAPQYRREVEAYFRAVARRAAAKANATEKSK</sequence>
<feature type="compositionally biased region" description="Basic and acidic residues" evidence="1">
    <location>
        <begin position="1199"/>
        <end position="1225"/>
    </location>
</feature>
<feature type="compositionally biased region" description="Basic and acidic residues" evidence="1">
    <location>
        <begin position="1677"/>
        <end position="1687"/>
    </location>
</feature>
<evidence type="ECO:0000313" key="3">
    <source>
        <dbReference type="EMBL" id="QDT10486.1"/>
    </source>
</evidence>
<dbReference type="GO" id="GO:0051754">
    <property type="term" value="P:meiotic sister chromatid cohesion, centromeric"/>
    <property type="evidence" value="ECO:0007669"/>
    <property type="project" value="TreeGrafter"/>
</dbReference>
<feature type="transmembrane region" description="Helical" evidence="2">
    <location>
        <begin position="67"/>
        <end position="86"/>
    </location>
</feature>
<evidence type="ECO:0000313" key="4">
    <source>
        <dbReference type="Proteomes" id="UP000319817"/>
    </source>
</evidence>
<feature type="transmembrane region" description="Helical" evidence="2">
    <location>
        <begin position="159"/>
        <end position="179"/>
    </location>
</feature>
<evidence type="ECO:0000256" key="1">
    <source>
        <dbReference type="SAM" id="MobiDB-lite"/>
    </source>
</evidence>
<feature type="compositionally biased region" description="Low complexity" evidence="1">
    <location>
        <begin position="1719"/>
        <end position="1736"/>
    </location>
</feature>
<feature type="compositionally biased region" description="Polar residues" evidence="1">
    <location>
        <begin position="1267"/>
        <end position="1289"/>
    </location>
</feature>
<dbReference type="EMBL" id="CP036526">
    <property type="protein sequence ID" value="QDT10486.1"/>
    <property type="molecule type" value="Genomic_DNA"/>
</dbReference>
<evidence type="ECO:0000256" key="2">
    <source>
        <dbReference type="SAM" id="Phobius"/>
    </source>
</evidence>
<feature type="compositionally biased region" description="Polar residues" evidence="1">
    <location>
        <begin position="1589"/>
        <end position="1600"/>
    </location>
</feature>
<feature type="compositionally biased region" description="Basic and acidic residues" evidence="1">
    <location>
        <begin position="1898"/>
        <end position="1915"/>
    </location>
</feature>
<feature type="compositionally biased region" description="Basic and acidic residues" evidence="1">
    <location>
        <begin position="1706"/>
        <end position="1715"/>
    </location>
</feature>
<feature type="region of interest" description="Disordered" evidence="1">
    <location>
        <begin position="1263"/>
        <end position="1314"/>
    </location>
</feature>
<dbReference type="GO" id="GO:0004672">
    <property type="term" value="F:protein kinase activity"/>
    <property type="evidence" value="ECO:0007669"/>
    <property type="project" value="TreeGrafter"/>
</dbReference>
<feature type="compositionally biased region" description="Polar residues" evidence="1">
    <location>
        <begin position="259"/>
        <end position="284"/>
    </location>
</feature>
<feature type="region of interest" description="Disordered" evidence="1">
    <location>
        <begin position="1148"/>
        <end position="1225"/>
    </location>
</feature>
<accession>A0A517NTN2</accession>
<keyword evidence="4" id="KW-1185">Reference proteome</keyword>
<feature type="compositionally biased region" description="Basic and acidic residues" evidence="1">
    <location>
        <begin position="1085"/>
        <end position="1102"/>
    </location>
</feature>
<feature type="compositionally biased region" description="Basic and acidic residues" evidence="1">
    <location>
        <begin position="1504"/>
        <end position="1548"/>
    </location>
</feature>
<feature type="transmembrane region" description="Helical" evidence="2">
    <location>
        <begin position="33"/>
        <end position="61"/>
    </location>
</feature>
<feature type="compositionally biased region" description="Low complexity" evidence="1">
    <location>
        <begin position="1762"/>
        <end position="1799"/>
    </location>
</feature>
<dbReference type="RefSeq" id="WP_145418082.1">
    <property type="nucleotide sequence ID" value="NZ_CP036526.1"/>
</dbReference>